<dbReference type="InterPro" id="IPR027417">
    <property type="entry name" value="P-loop_NTPase"/>
</dbReference>
<dbReference type="EMBL" id="MK500565">
    <property type="protein sequence ID" value="QBK91827.1"/>
    <property type="molecule type" value="Genomic_DNA"/>
</dbReference>
<protein>
    <submittedName>
        <fullName evidence="1">Sulfotransferase family protein</fullName>
    </submittedName>
</protein>
<sequence length="245" mass="29464">MRESITLTVGFGPPMSFPTETIDKEGNTEKIWHWKWTLEIYTSYLKEVKHIFIHIPKCGGSSIHNYYPLCSTTLLCLGHCFATEVYPDWCRSKMFAVVRNPYSRLVSAYRFMQRGGFRNNIEYIDLVKKYPTFEEWVLHGITPENRVFDRNNIVTELLVPQYRFLYEDTHRKRVIVPRILTFENYADEIERHLNIPKRMQLYANVTQRSPTEWKLYYINKDVQNKVYTLYFEDFKLFGYDYEIVL</sequence>
<proteinExistence type="predicted"/>
<dbReference type="Pfam" id="PF03567">
    <property type="entry name" value="Sulfotransfer_2"/>
    <property type="match status" value="1"/>
</dbReference>
<evidence type="ECO:0000313" key="1">
    <source>
        <dbReference type="EMBL" id="QBK91827.1"/>
    </source>
</evidence>
<dbReference type="Gene3D" id="3.40.50.300">
    <property type="entry name" value="P-loop containing nucleotide triphosphate hydrolases"/>
    <property type="match status" value="1"/>
</dbReference>
<dbReference type="GO" id="GO:0008146">
    <property type="term" value="F:sulfotransferase activity"/>
    <property type="evidence" value="ECO:0007669"/>
    <property type="project" value="InterPro"/>
</dbReference>
<dbReference type="InterPro" id="IPR005331">
    <property type="entry name" value="Sulfotransferase"/>
</dbReference>
<accession>A0A481Z7V2</accession>
<keyword evidence="1" id="KW-0808">Transferase</keyword>
<dbReference type="SUPFAM" id="SSF52540">
    <property type="entry name" value="P-loop containing nucleoside triphosphate hydrolases"/>
    <property type="match status" value="1"/>
</dbReference>
<gene>
    <name evidence="1" type="ORF">LCPAC304_01660</name>
</gene>
<organism evidence="1">
    <name type="scientific">Pithovirus LCPAC304</name>
    <dbReference type="NCBI Taxonomy" id="2506594"/>
    <lineage>
        <taxon>Viruses</taxon>
        <taxon>Pithoviruses</taxon>
    </lineage>
</organism>
<name>A0A481Z7V2_9VIRU</name>
<reference evidence="1" key="1">
    <citation type="journal article" date="2019" name="MBio">
        <title>Virus Genomes from Deep Sea Sediments Expand the Ocean Megavirome and Support Independent Origins of Viral Gigantism.</title>
        <authorList>
            <person name="Backstrom D."/>
            <person name="Yutin N."/>
            <person name="Jorgensen S.L."/>
            <person name="Dharamshi J."/>
            <person name="Homa F."/>
            <person name="Zaremba-Niedwiedzka K."/>
            <person name="Spang A."/>
            <person name="Wolf Y.I."/>
            <person name="Koonin E.V."/>
            <person name="Ettema T.J."/>
        </authorList>
    </citation>
    <scope>NUCLEOTIDE SEQUENCE</scope>
</reference>
<dbReference type="GO" id="GO:0016020">
    <property type="term" value="C:membrane"/>
    <property type="evidence" value="ECO:0007669"/>
    <property type="project" value="InterPro"/>
</dbReference>